<evidence type="ECO:0000256" key="5">
    <source>
        <dbReference type="SAM" id="Phobius"/>
    </source>
</evidence>
<evidence type="ECO:0000256" key="3">
    <source>
        <dbReference type="ARBA" id="ARBA00022989"/>
    </source>
</evidence>
<keyword evidence="2 5" id="KW-0812">Transmembrane</keyword>
<dbReference type="PANTHER" id="PTHR11785">
    <property type="entry name" value="AMINO ACID TRANSPORTER"/>
    <property type="match status" value="1"/>
</dbReference>
<dbReference type="InterPro" id="IPR002293">
    <property type="entry name" value="AA/rel_permease1"/>
</dbReference>
<dbReference type="InterPro" id="IPR050598">
    <property type="entry name" value="AminoAcid_Transporter"/>
</dbReference>
<keyword evidence="3 5" id="KW-1133">Transmembrane helix</keyword>
<accession>A0A448X1V0</accession>
<proteinExistence type="predicted"/>
<feature type="transmembrane region" description="Helical" evidence="5">
    <location>
        <begin position="51"/>
        <end position="73"/>
    </location>
</feature>
<dbReference type="PANTHER" id="PTHR11785:SF528">
    <property type="entry name" value="AMINO ACID TRANSPORTER PROTEIN JHI-21"/>
    <property type="match status" value="1"/>
</dbReference>
<dbReference type="FunFam" id="1.20.1740.10:FF:000092">
    <property type="entry name" value="Putative L-type amino acid transporter 1-like protein MLAS"/>
    <property type="match status" value="1"/>
</dbReference>
<sequence length="153" mass="16605">MTSKVSSPSEPGVKMEKSIGLLSCISIIIGSVIGSGIFVSPTGIIRSVNSIGASLIIWVVCGIFSTLGAYCYAELGTMSNRSGGDYYYFLDAFGPFWAFLRLWVEVIVARPATLAVIALTFSKYVLKPIYPDCTEPELPSRFMAACCLSRFFL</sequence>
<dbReference type="GO" id="GO:0015179">
    <property type="term" value="F:L-amino acid transmembrane transporter activity"/>
    <property type="evidence" value="ECO:0007669"/>
    <property type="project" value="TreeGrafter"/>
</dbReference>
<keyword evidence="4 5" id="KW-0472">Membrane</keyword>
<gene>
    <name evidence="6" type="ORF">PXEA_LOCUS19469</name>
</gene>
<name>A0A448X1V0_9PLAT</name>
<evidence type="ECO:0000313" key="7">
    <source>
        <dbReference type="Proteomes" id="UP000784294"/>
    </source>
</evidence>
<evidence type="ECO:0000256" key="4">
    <source>
        <dbReference type="ARBA" id="ARBA00023136"/>
    </source>
</evidence>
<organism evidence="6 7">
    <name type="scientific">Protopolystoma xenopodis</name>
    <dbReference type="NCBI Taxonomy" id="117903"/>
    <lineage>
        <taxon>Eukaryota</taxon>
        <taxon>Metazoa</taxon>
        <taxon>Spiralia</taxon>
        <taxon>Lophotrochozoa</taxon>
        <taxon>Platyhelminthes</taxon>
        <taxon>Monogenea</taxon>
        <taxon>Polyopisthocotylea</taxon>
        <taxon>Polystomatidea</taxon>
        <taxon>Polystomatidae</taxon>
        <taxon>Protopolystoma</taxon>
    </lineage>
</organism>
<dbReference type="OrthoDB" id="10062876at2759"/>
<dbReference type="EMBL" id="CAAALY010077620">
    <property type="protein sequence ID" value="VEL26029.1"/>
    <property type="molecule type" value="Genomic_DNA"/>
</dbReference>
<comment type="subcellular location">
    <subcellularLocation>
        <location evidence="1">Membrane</location>
        <topology evidence="1">Multi-pass membrane protein</topology>
    </subcellularLocation>
</comment>
<evidence type="ECO:0008006" key="8">
    <source>
        <dbReference type="Google" id="ProtNLM"/>
    </source>
</evidence>
<dbReference type="Gene3D" id="1.20.1740.10">
    <property type="entry name" value="Amino acid/polyamine transporter I"/>
    <property type="match status" value="1"/>
</dbReference>
<dbReference type="Proteomes" id="UP000784294">
    <property type="component" value="Unassembled WGS sequence"/>
</dbReference>
<comment type="caution">
    <text evidence="6">The sequence shown here is derived from an EMBL/GenBank/DDBJ whole genome shotgun (WGS) entry which is preliminary data.</text>
</comment>
<dbReference type="GO" id="GO:0016020">
    <property type="term" value="C:membrane"/>
    <property type="evidence" value="ECO:0007669"/>
    <property type="project" value="UniProtKB-SubCell"/>
</dbReference>
<protein>
    <recommendedName>
        <fullName evidence="8">Amino acid permease/ SLC12A domain-containing protein</fullName>
    </recommendedName>
</protein>
<evidence type="ECO:0000256" key="2">
    <source>
        <dbReference type="ARBA" id="ARBA00022692"/>
    </source>
</evidence>
<evidence type="ECO:0000313" key="6">
    <source>
        <dbReference type="EMBL" id="VEL26029.1"/>
    </source>
</evidence>
<feature type="transmembrane region" description="Helical" evidence="5">
    <location>
        <begin position="20"/>
        <end position="39"/>
    </location>
</feature>
<dbReference type="Pfam" id="PF13520">
    <property type="entry name" value="AA_permease_2"/>
    <property type="match status" value="1"/>
</dbReference>
<reference evidence="6" key="1">
    <citation type="submission" date="2018-11" db="EMBL/GenBank/DDBJ databases">
        <authorList>
            <consortium name="Pathogen Informatics"/>
        </authorList>
    </citation>
    <scope>NUCLEOTIDE SEQUENCE</scope>
</reference>
<keyword evidence="7" id="KW-1185">Reference proteome</keyword>
<evidence type="ECO:0000256" key="1">
    <source>
        <dbReference type="ARBA" id="ARBA00004141"/>
    </source>
</evidence>
<dbReference type="AlphaFoldDB" id="A0A448X1V0"/>